<sequence>MNCTFPSNAFMGLARLQCDSETTVEGETRMRKLPIRLQSKVAASAAVLMAGASLLLTAPQASARTICYDEVDYVRNSSGANGASGRASFCYDEDNGYFETNTGQNWVKDLVNGDGVAARLWVVYQYPGEGFDRQILRATDTVSTSGATSWAWSGYVDYAGAYVCLGTTAPLTSKARCNLLYDTLGFDGND</sequence>
<dbReference type="EMBL" id="GG657757">
    <property type="protein sequence ID" value="EFL29613.1"/>
    <property type="molecule type" value="Genomic_DNA"/>
</dbReference>
<dbReference type="AlphaFoldDB" id="D9X397"/>
<organism evidence="1 2">
    <name type="scientific">Streptomyces viridochromogenes (strain DSM 40736 / JCM 4977 / BCRC 1201 / Tue 494)</name>
    <dbReference type="NCBI Taxonomy" id="591159"/>
    <lineage>
        <taxon>Bacteria</taxon>
        <taxon>Bacillati</taxon>
        <taxon>Actinomycetota</taxon>
        <taxon>Actinomycetes</taxon>
        <taxon>Kitasatosporales</taxon>
        <taxon>Streptomycetaceae</taxon>
        <taxon>Streptomyces</taxon>
    </lineage>
</organism>
<dbReference type="Proteomes" id="UP000004184">
    <property type="component" value="Unassembled WGS sequence"/>
</dbReference>
<gene>
    <name evidence="1" type="ORF">SSQG_00131</name>
</gene>
<evidence type="ECO:0000313" key="1">
    <source>
        <dbReference type="EMBL" id="EFL29613.1"/>
    </source>
</evidence>
<evidence type="ECO:0000313" key="2">
    <source>
        <dbReference type="Proteomes" id="UP000004184"/>
    </source>
</evidence>
<name>D9X397_STRVT</name>
<protein>
    <submittedName>
        <fullName evidence="1">Predicted protein</fullName>
    </submittedName>
</protein>
<accession>D9X397</accession>
<proteinExistence type="predicted"/>
<keyword evidence="2" id="KW-1185">Reference proteome</keyword>
<dbReference type="HOGENOM" id="CLU_1427320_0_0_11"/>
<reference evidence="2" key="1">
    <citation type="submission" date="2009-02" db="EMBL/GenBank/DDBJ databases">
        <title>Annotation of Streptomyces viridochromogenes strain DSM 40736.</title>
        <authorList>
            <consortium name="The Broad Institute Genome Sequencing Platform"/>
            <consortium name="Broad Institute Microbial Sequencing Center"/>
            <person name="Fischbach M."/>
            <person name="Godfrey P."/>
            <person name="Ward D."/>
            <person name="Young S."/>
            <person name="Zeng Q."/>
            <person name="Koehrsen M."/>
            <person name="Alvarado L."/>
            <person name="Berlin A.M."/>
            <person name="Bochicchio J."/>
            <person name="Borenstein D."/>
            <person name="Chapman S.B."/>
            <person name="Chen Z."/>
            <person name="Engels R."/>
            <person name="Freedman E."/>
            <person name="Gellesch M."/>
            <person name="Goldberg J."/>
            <person name="Griggs A."/>
            <person name="Gujja S."/>
            <person name="Heilman E.R."/>
            <person name="Heiman D.I."/>
            <person name="Hepburn T.A."/>
            <person name="Howarth C."/>
            <person name="Jen D."/>
            <person name="Larson L."/>
            <person name="Lewis B."/>
            <person name="Mehta T."/>
            <person name="Park D."/>
            <person name="Pearson M."/>
            <person name="Richards J."/>
            <person name="Roberts A."/>
            <person name="Saif S."/>
            <person name="Shea T.D."/>
            <person name="Shenoy N."/>
            <person name="Sisk P."/>
            <person name="Stolte C."/>
            <person name="Sykes S.N."/>
            <person name="Thomson T."/>
            <person name="Walk T."/>
            <person name="White J."/>
            <person name="Yandava C."/>
            <person name="Straight P."/>
            <person name="Clardy J."/>
            <person name="Hung D."/>
            <person name="Kolter R."/>
            <person name="Mekalanos J."/>
            <person name="Walker S."/>
            <person name="Walsh C.T."/>
            <person name="Wieland-Brown L.C."/>
            <person name="Haas B."/>
            <person name="Nusbaum C."/>
            <person name="Birren B."/>
        </authorList>
    </citation>
    <scope>NUCLEOTIDE SEQUENCE [LARGE SCALE GENOMIC DNA]</scope>
    <source>
        <strain evidence="2">DSM 40736 / JCM 4977 / BCRC 1201 / Tue 494</strain>
    </source>
</reference>